<protein>
    <submittedName>
        <fullName evidence="3">CPBP family intramembrane metalloprotease</fullName>
    </submittedName>
</protein>
<evidence type="ECO:0000313" key="3">
    <source>
        <dbReference type="EMBL" id="HEC78362.1"/>
    </source>
</evidence>
<feature type="transmembrane region" description="Helical" evidence="1">
    <location>
        <begin position="126"/>
        <end position="149"/>
    </location>
</feature>
<reference evidence="3" key="1">
    <citation type="journal article" date="2020" name="mSystems">
        <title>Genome- and Community-Level Interaction Insights into Carbon Utilization and Element Cycling Functions of Hydrothermarchaeota in Hydrothermal Sediment.</title>
        <authorList>
            <person name="Zhou Z."/>
            <person name="Liu Y."/>
            <person name="Xu W."/>
            <person name="Pan J."/>
            <person name="Luo Z.H."/>
            <person name="Li M."/>
        </authorList>
    </citation>
    <scope>NUCLEOTIDE SEQUENCE</scope>
    <source>
        <strain evidence="3">HyVt-388</strain>
    </source>
</reference>
<dbReference type="GO" id="GO:0004175">
    <property type="term" value="F:endopeptidase activity"/>
    <property type="evidence" value="ECO:0007669"/>
    <property type="project" value="UniProtKB-ARBA"/>
</dbReference>
<organism evidence="3 4">
    <name type="scientific">candidate division WOR-3 bacterium</name>
    <dbReference type="NCBI Taxonomy" id="2052148"/>
    <lineage>
        <taxon>Bacteria</taxon>
        <taxon>Bacteria division WOR-3</taxon>
    </lineage>
</organism>
<feature type="domain" description="CAAX prenyl protease 2/Lysostaphin resistance protein A-like" evidence="2">
    <location>
        <begin position="96"/>
        <end position="197"/>
    </location>
</feature>
<evidence type="ECO:0000256" key="1">
    <source>
        <dbReference type="SAM" id="Phobius"/>
    </source>
</evidence>
<comment type="caution">
    <text evidence="3">The sequence shown here is derived from an EMBL/GenBank/DDBJ whole genome shotgun (WGS) entry which is preliminary data.</text>
</comment>
<dbReference type="EMBL" id="DRIG01000045">
    <property type="protein sequence ID" value="HEC78362.1"/>
    <property type="molecule type" value="Genomic_DNA"/>
</dbReference>
<feature type="transmembrane region" description="Helical" evidence="1">
    <location>
        <begin position="48"/>
        <end position="66"/>
    </location>
</feature>
<accession>A0A9C9EMC2</accession>
<name>A0A9C9EMC2_UNCW3</name>
<feature type="transmembrane region" description="Helical" evidence="1">
    <location>
        <begin position="184"/>
        <end position="202"/>
    </location>
</feature>
<dbReference type="GO" id="GO:0008237">
    <property type="term" value="F:metallopeptidase activity"/>
    <property type="evidence" value="ECO:0007669"/>
    <property type="project" value="UniProtKB-KW"/>
</dbReference>
<sequence>MIVLITLISASIQVAIFSAIPLIFYLVKHKKISGFLKYIGLIKPERKSIPISIVVALLYFGGSWLVYWKLGLLDTLRAGGLVGGAIQQMGLCVNAILIVLIKSIVATAMSEEILFRGFLGKRFINLIGFSYGNLLQSILFGLMHGVLFWGIIRNMVAITAIVLLTGTIGYLMGYINEKVGNGSIVPSWITHSLANVMTILFFI</sequence>
<dbReference type="InterPro" id="IPR003675">
    <property type="entry name" value="Rce1/LyrA-like_dom"/>
</dbReference>
<evidence type="ECO:0000259" key="2">
    <source>
        <dbReference type="Pfam" id="PF02517"/>
    </source>
</evidence>
<dbReference type="AlphaFoldDB" id="A0A9C9EMC2"/>
<proteinExistence type="predicted"/>
<keyword evidence="1" id="KW-1133">Transmembrane helix</keyword>
<feature type="transmembrane region" description="Helical" evidence="1">
    <location>
        <begin position="6"/>
        <end position="27"/>
    </location>
</feature>
<evidence type="ECO:0000313" key="4">
    <source>
        <dbReference type="Proteomes" id="UP000885826"/>
    </source>
</evidence>
<dbReference type="GO" id="GO:0080120">
    <property type="term" value="P:CAAX-box protein maturation"/>
    <property type="evidence" value="ECO:0007669"/>
    <property type="project" value="UniProtKB-ARBA"/>
</dbReference>
<keyword evidence="3" id="KW-0645">Protease</keyword>
<keyword evidence="1" id="KW-0472">Membrane</keyword>
<keyword evidence="1" id="KW-0812">Transmembrane</keyword>
<feature type="transmembrane region" description="Helical" evidence="1">
    <location>
        <begin position="86"/>
        <end position="105"/>
    </location>
</feature>
<keyword evidence="3" id="KW-0482">Metalloprotease</keyword>
<feature type="transmembrane region" description="Helical" evidence="1">
    <location>
        <begin position="155"/>
        <end position="172"/>
    </location>
</feature>
<dbReference type="Proteomes" id="UP000885826">
    <property type="component" value="Unassembled WGS sequence"/>
</dbReference>
<keyword evidence="3" id="KW-0378">Hydrolase</keyword>
<dbReference type="Pfam" id="PF02517">
    <property type="entry name" value="Rce1-like"/>
    <property type="match status" value="1"/>
</dbReference>
<gene>
    <name evidence="3" type="ORF">ENI34_04365</name>
</gene>